<dbReference type="AlphaFoldDB" id="A0A1F8CUD3"/>
<dbReference type="STRING" id="1802538.A2382_03105"/>
<gene>
    <name evidence="1" type="ORF">A2382_03105</name>
</gene>
<comment type="caution">
    <text evidence="1">The sequence shown here is derived from an EMBL/GenBank/DDBJ whole genome shotgun (WGS) entry which is preliminary data.</text>
</comment>
<evidence type="ECO:0000313" key="1">
    <source>
        <dbReference type="EMBL" id="OGM79892.1"/>
    </source>
</evidence>
<accession>A0A1F8CUD3</accession>
<proteinExistence type="predicted"/>
<sequence>MEKYKCKNNNWLNNIRHQFLLTFFDDLNTYQEKEVNGFILIKQFNKHTSSWQVAVYTRRAFEKKIIHKAKVADLLTPRRNK</sequence>
<dbReference type="EMBL" id="MGHY01000006">
    <property type="protein sequence ID" value="OGM79892.1"/>
    <property type="molecule type" value="Genomic_DNA"/>
</dbReference>
<name>A0A1F8CUD3_9BACT</name>
<evidence type="ECO:0000313" key="2">
    <source>
        <dbReference type="Proteomes" id="UP000178999"/>
    </source>
</evidence>
<dbReference type="Proteomes" id="UP000178999">
    <property type="component" value="Unassembled WGS sequence"/>
</dbReference>
<protein>
    <submittedName>
        <fullName evidence="1">Uncharacterized protein</fullName>
    </submittedName>
</protein>
<organism evidence="1 2">
    <name type="scientific">Candidatus Woesebacteria bacterium RIFOXYB1_FULL_38_16</name>
    <dbReference type="NCBI Taxonomy" id="1802538"/>
    <lineage>
        <taxon>Bacteria</taxon>
        <taxon>Candidatus Woeseibacteriota</taxon>
    </lineage>
</organism>
<reference evidence="1 2" key="1">
    <citation type="journal article" date="2016" name="Nat. Commun.">
        <title>Thousands of microbial genomes shed light on interconnected biogeochemical processes in an aquifer system.</title>
        <authorList>
            <person name="Anantharaman K."/>
            <person name="Brown C.T."/>
            <person name="Hug L.A."/>
            <person name="Sharon I."/>
            <person name="Castelle C.J."/>
            <person name="Probst A.J."/>
            <person name="Thomas B.C."/>
            <person name="Singh A."/>
            <person name="Wilkins M.J."/>
            <person name="Karaoz U."/>
            <person name="Brodie E.L."/>
            <person name="Williams K.H."/>
            <person name="Hubbard S.S."/>
            <person name="Banfield J.F."/>
        </authorList>
    </citation>
    <scope>NUCLEOTIDE SEQUENCE [LARGE SCALE GENOMIC DNA]</scope>
</reference>